<feature type="compositionally biased region" description="Polar residues" evidence="1">
    <location>
        <begin position="195"/>
        <end position="204"/>
    </location>
</feature>
<protein>
    <submittedName>
        <fullName evidence="2">Uncharacterized protein</fullName>
    </submittedName>
</protein>
<reference evidence="2 3" key="1">
    <citation type="journal article" date="2015" name="Genome Biol. Evol.">
        <title>Comparative Genomics of a Bacterivorous Green Alga Reveals Evolutionary Causalities and Consequences of Phago-Mixotrophic Mode of Nutrition.</title>
        <authorList>
            <person name="Burns J.A."/>
            <person name="Paasch A."/>
            <person name="Narechania A."/>
            <person name="Kim E."/>
        </authorList>
    </citation>
    <scope>NUCLEOTIDE SEQUENCE [LARGE SCALE GENOMIC DNA]</scope>
    <source>
        <strain evidence="2 3">PLY_AMNH</strain>
    </source>
</reference>
<name>A0AAE0G5U4_9CHLO</name>
<evidence type="ECO:0000313" key="3">
    <source>
        <dbReference type="Proteomes" id="UP001190700"/>
    </source>
</evidence>
<organism evidence="2 3">
    <name type="scientific">Cymbomonas tetramitiformis</name>
    <dbReference type="NCBI Taxonomy" id="36881"/>
    <lineage>
        <taxon>Eukaryota</taxon>
        <taxon>Viridiplantae</taxon>
        <taxon>Chlorophyta</taxon>
        <taxon>Pyramimonadophyceae</taxon>
        <taxon>Pyramimonadales</taxon>
        <taxon>Pyramimonadaceae</taxon>
        <taxon>Cymbomonas</taxon>
    </lineage>
</organism>
<dbReference type="EMBL" id="LGRX02009321">
    <property type="protein sequence ID" value="KAK3271853.1"/>
    <property type="molecule type" value="Genomic_DNA"/>
</dbReference>
<evidence type="ECO:0000313" key="2">
    <source>
        <dbReference type="EMBL" id="KAK3271853.1"/>
    </source>
</evidence>
<feature type="region of interest" description="Disordered" evidence="1">
    <location>
        <begin position="194"/>
        <end position="217"/>
    </location>
</feature>
<dbReference type="Proteomes" id="UP001190700">
    <property type="component" value="Unassembled WGS sequence"/>
</dbReference>
<accession>A0AAE0G5U4</accession>
<proteinExistence type="predicted"/>
<gene>
    <name evidence="2" type="ORF">CYMTET_19821</name>
</gene>
<feature type="region of interest" description="Disordered" evidence="1">
    <location>
        <begin position="1"/>
        <end position="63"/>
    </location>
</feature>
<sequence length="217" mass="24490">MSGEVRGPSEGKDKGGPLETKAGLLESSAEELNVPKRRARRQSNFTDYQVDKEELDTTEQGKSNMEGCDNVIQDLDNIVARLKQRRAWCQASMDEDNKELKFINSELVKANQSLDRVNRIYKQHADKHVVVKKNCNSAAATQKEILMTTKQLLMKASKTGAKLEVQCYRDTPKALAYRSPAGIRQALPTPDFISHLSNQHNSVSPADYNKVRNMRKR</sequence>
<dbReference type="AlphaFoldDB" id="A0AAE0G5U4"/>
<keyword evidence="3" id="KW-1185">Reference proteome</keyword>
<comment type="caution">
    <text evidence="2">The sequence shown here is derived from an EMBL/GenBank/DDBJ whole genome shotgun (WGS) entry which is preliminary data.</text>
</comment>
<evidence type="ECO:0000256" key="1">
    <source>
        <dbReference type="SAM" id="MobiDB-lite"/>
    </source>
</evidence>
<feature type="compositionally biased region" description="Basic and acidic residues" evidence="1">
    <location>
        <begin position="7"/>
        <end position="16"/>
    </location>
</feature>